<gene>
    <name evidence="1" type="ORF">ACFS5M_10605</name>
</gene>
<protein>
    <submittedName>
        <fullName evidence="1">Uncharacterized protein</fullName>
    </submittedName>
</protein>
<evidence type="ECO:0000313" key="1">
    <source>
        <dbReference type="EMBL" id="MFD2824124.1"/>
    </source>
</evidence>
<name>A0ABW5WNT5_9FLAO</name>
<accession>A0ABW5WNT5</accession>
<sequence>MKWYKNFVVFWTLLYLVFAFVGRFTTSNKEIFPFFRWSLYSKTPNTLNFPYVMVTKIKDSILQPPINILELHNVHHISTVDMNLNVKAFYYDMLKCKDNNETYQGDFFKILPNDSEFNLYEKTIDLREKDYKSTEAIVKILSVKNNTTHFER</sequence>
<evidence type="ECO:0000313" key="2">
    <source>
        <dbReference type="Proteomes" id="UP001597533"/>
    </source>
</evidence>
<dbReference type="Proteomes" id="UP001597533">
    <property type="component" value="Unassembled WGS sequence"/>
</dbReference>
<keyword evidence="2" id="KW-1185">Reference proteome</keyword>
<dbReference type="RefSeq" id="WP_183488811.1">
    <property type="nucleotide sequence ID" value="NZ_JBHUOV010000007.1"/>
</dbReference>
<proteinExistence type="predicted"/>
<organism evidence="1 2">
    <name type="scientific">Lacinutrix iliipiscaria</name>
    <dbReference type="NCBI Taxonomy" id="1230532"/>
    <lineage>
        <taxon>Bacteria</taxon>
        <taxon>Pseudomonadati</taxon>
        <taxon>Bacteroidota</taxon>
        <taxon>Flavobacteriia</taxon>
        <taxon>Flavobacteriales</taxon>
        <taxon>Flavobacteriaceae</taxon>
        <taxon>Lacinutrix</taxon>
    </lineage>
</organism>
<dbReference type="EMBL" id="JBHUOV010000007">
    <property type="protein sequence ID" value="MFD2824124.1"/>
    <property type="molecule type" value="Genomic_DNA"/>
</dbReference>
<comment type="caution">
    <text evidence="1">The sequence shown here is derived from an EMBL/GenBank/DDBJ whole genome shotgun (WGS) entry which is preliminary data.</text>
</comment>
<reference evidence="2" key="1">
    <citation type="journal article" date="2019" name="Int. J. Syst. Evol. Microbiol.">
        <title>The Global Catalogue of Microorganisms (GCM) 10K type strain sequencing project: providing services to taxonomists for standard genome sequencing and annotation.</title>
        <authorList>
            <consortium name="The Broad Institute Genomics Platform"/>
            <consortium name="The Broad Institute Genome Sequencing Center for Infectious Disease"/>
            <person name="Wu L."/>
            <person name="Ma J."/>
        </authorList>
    </citation>
    <scope>NUCLEOTIDE SEQUENCE [LARGE SCALE GENOMIC DNA]</scope>
    <source>
        <strain evidence="2">KCTC 32141</strain>
    </source>
</reference>